<comment type="pathway">
    <text evidence="1 9">Porphyrin-containing compound metabolism; protoheme biosynthesis.</text>
</comment>
<dbReference type="CDD" id="cd00419">
    <property type="entry name" value="Ferrochelatase_C"/>
    <property type="match status" value="1"/>
</dbReference>
<dbReference type="InterPro" id="IPR001015">
    <property type="entry name" value="Ferrochelatase"/>
</dbReference>
<evidence type="ECO:0000256" key="6">
    <source>
        <dbReference type="ARBA" id="ARBA00023239"/>
    </source>
</evidence>
<proteinExistence type="inferred from homology"/>
<comment type="caution">
    <text evidence="11">The sequence shown here is derived from an EMBL/GenBank/DDBJ whole genome shotgun (WGS) entry which is preliminary data.</text>
</comment>
<name>A0AAV4LBP7_9BACL</name>
<feature type="binding site" evidence="9">
    <location>
        <position position="183"/>
    </location>
    <ligand>
        <name>Fe(2+)</name>
        <dbReference type="ChEBI" id="CHEBI:29033"/>
    </ligand>
</feature>
<accession>A0AAV4LBP7</accession>
<dbReference type="InterPro" id="IPR033659">
    <property type="entry name" value="Ferrochelatase_N"/>
</dbReference>
<evidence type="ECO:0000256" key="5">
    <source>
        <dbReference type="ARBA" id="ARBA00023133"/>
    </source>
</evidence>
<evidence type="ECO:0000256" key="4">
    <source>
        <dbReference type="ARBA" id="ARBA00023004"/>
    </source>
</evidence>
<dbReference type="Gene3D" id="3.40.50.1400">
    <property type="match status" value="2"/>
</dbReference>
<gene>
    <name evidence="11" type="primary">hemH2</name>
    <name evidence="9" type="synonym">cpfC</name>
    <name evidence="11" type="ORF">DNHGIG_07140</name>
</gene>
<dbReference type="EMBL" id="BOQE01000001">
    <property type="protein sequence ID" value="GIM45165.1"/>
    <property type="molecule type" value="Genomic_DNA"/>
</dbReference>
<comment type="function">
    <text evidence="9">Involved in coproporphyrin-dependent heme b biosynthesis. Catalyzes the insertion of ferrous iron into coproporphyrin III to form Fe-coproporphyrin III.</text>
</comment>
<dbReference type="GO" id="GO:0004325">
    <property type="term" value="F:ferrochelatase activity"/>
    <property type="evidence" value="ECO:0007669"/>
    <property type="project" value="UniProtKB-UniRule"/>
</dbReference>
<keyword evidence="4 9" id="KW-0408">Iron</keyword>
<dbReference type="GO" id="GO:0005737">
    <property type="term" value="C:cytoplasm"/>
    <property type="evidence" value="ECO:0007669"/>
    <property type="project" value="UniProtKB-SubCell"/>
</dbReference>
<organism evidence="11 12">
    <name type="scientific">Collibacillus ludicampi</name>
    <dbReference type="NCBI Taxonomy" id="2771369"/>
    <lineage>
        <taxon>Bacteria</taxon>
        <taxon>Bacillati</taxon>
        <taxon>Bacillota</taxon>
        <taxon>Bacilli</taxon>
        <taxon>Bacillales</taxon>
        <taxon>Alicyclobacillaceae</taxon>
        <taxon>Collibacillus</taxon>
    </lineage>
</organism>
<keyword evidence="6 9" id="KW-0456">Lyase</keyword>
<feature type="binding site" evidence="9">
    <location>
        <position position="263"/>
    </location>
    <ligand>
        <name>Fe(2+)</name>
        <dbReference type="ChEBI" id="CHEBI:29033"/>
    </ligand>
</feature>
<dbReference type="AlphaFoldDB" id="A0AAV4LBP7"/>
<evidence type="ECO:0000256" key="7">
    <source>
        <dbReference type="ARBA" id="ARBA00023244"/>
    </source>
</evidence>
<evidence type="ECO:0000256" key="3">
    <source>
        <dbReference type="ARBA" id="ARBA00022723"/>
    </source>
</evidence>
<feature type="binding site" description="axial binding residue" evidence="9">
    <location>
        <position position="13"/>
    </location>
    <ligand>
        <name>Fe-coproporphyrin III</name>
        <dbReference type="ChEBI" id="CHEBI:68438"/>
    </ligand>
    <ligandPart>
        <name>Fe</name>
        <dbReference type="ChEBI" id="CHEBI:18248"/>
    </ligandPart>
</feature>
<evidence type="ECO:0000256" key="1">
    <source>
        <dbReference type="ARBA" id="ARBA00004744"/>
    </source>
</evidence>
<comment type="subcellular location">
    <subcellularLocation>
        <location evidence="9">Cytoplasm</location>
    </subcellularLocation>
</comment>
<evidence type="ECO:0000256" key="9">
    <source>
        <dbReference type="HAMAP-Rule" id="MF_00323"/>
    </source>
</evidence>
<evidence type="ECO:0000256" key="2">
    <source>
        <dbReference type="ARBA" id="ARBA00007718"/>
    </source>
</evidence>
<dbReference type="NCBIfam" id="TIGR00109">
    <property type="entry name" value="hemH"/>
    <property type="match status" value="1"/>
</dbReference>
<dbReference type="Pfam" id="PF00762">
    <property type="entry name" value="Ferrochelatase"/>
    <property type="match status" value="1"/>
</dbReference>
<comment type="catalytic activity">
    <reaction evidence="8">
        <text>Fe-coproporphyrin III + 2 H(+) = coproporphyrin III + Fe(2+)</text>
        <dbReference type="Rhea" id="RHEA:49572"/>
        <dbReference type="ChEBI" id="CHEBI:15378"/>
        <dbReference type="ChEBI" id="CHEBI:29033"/>
        <dbReference type="ChEBI" id="CHEBI:68438"/>
        <dbReference type="ChEBI" id="CHEBI:131725"/>
        <dbReference type="EC" id="4.99.1.9"/>
    </reaction>
    <physiologicalReaction direction="right-to-left" evidence="8">
        <dbReference type="Rhea" id="RHEA:49574"/>
    </physiologicalReaction>
</comment>
<dbReference type="RefSeq" id="WP_282198390.1">
    <property type="nucleotide sequence ID" value="NZ_BOQE01000001.1"/>
</dbReference>
<feature type="binding site" evidence="9">
    <location>
        <position position="54"/>
    </location>
    <ligand>
        <name>Fe-coproporphyrin III</name>
        <dbReference type="ChEBI" id="CHEBI:68438"/>
    </ligand>
</feature>
<dbReference type="HAMAP" id="MF_00323">
    <property type="entry name" value="Ferrochelatase"/>
    <property type="match status" value="1"/>
</dbReference>
<dbReference type="PANTHER" id="PTHR11108:SF1">
    <property type="entry name" value="FERROCHELATASE, MITOCHONDRIAL"/>
    <property type="match status" value="1"/>
</dbReference>
<protein>
    <recommendedName>
        <fullName evidence="9">Coproporphyrin III ferrochelatase</fullName>
        <ecNumber evidence="9">4.99.1.9</ecNumber>
    </recommendedName>
</protein>
<comment type="similarity">
    <text evidence="2 9 10">Belongs to the ferrochelatase family.</text>
</comment>
<feature type="binding site" evidence="9">
    <location>
        <position position="30"/>
    </location>
    <ligand>
        <name>Fe-coproporphyrin III</name>
        <dbReference type="ChEBI" id="CHEBI:68438"/>
    </ligand>
</feature>
<keyword evidence="5 9" id="KW-0350">Heme biosynthesis</keyword>
<dbReference type="CDD" id="cd03411">
    <property type="entry name" value="Ferrochelatase_N"/>
    <property type="match status" value="1"/>
</dbReference>
<dbReference type="PANTHER" id="PTHR11108">
    <property type="entry name" value="FERROCHELATASE"/>
    <property type="match status" value="1"/>
</dbReference>
<dbReference type="GO" id="GO:0046872">
    <property type="term" value="F:metal ion binding"/>
    <property type="evidence" value="ECO:0007669"/>
    <property type="project" value="UniProtKB-KW"/>
</dbReference>
<keyword evidence="7 9" id="KW-0627">Porphyrin biosynthesis</keyword>
<dbReference type="Proteomes" id="UP001057291">
    <property type="component" value="Unassembled WGS sequence"/>
</dbReference>
<dbReference type="InterPro" id="IPR033644">
    <property type="entry name" value="Ferrochelatase_C"/>
</dbReference>
<evidence type="ECO:0000313" key="11">
    <source>
        <dbReference type="EMBL" id="GIM45165.1"/>
    </source>
</evidence>
<evidence type="ECO:0000256" key="8">
    <source>
        <dbReference type="ARBA" id="ARBA00024536"/>
    </source>
</evidence>
<dbReference type="FunFam" id="3.40.50.1400:FF:000007">
    <property type="entry name" value="Ferrochelatase"/>
    <property type="match status" value="1"/>
</dbReference>
<dbReference type="EC" id="4.99.1.9" evidence="9"/>
<reference evidence="11" key="1">
    <citation type="journal article" date="2023" name="Int. J. Syst. Evol. Microbiol.">
        <title>Collibacillus ludicampi gen. nov., sp. nov., a new soil bacterium of the family Alicyclobacillaceae.</title>
        <authorList>
            <person name="Jojima T."/>
            <person name="Ioku Y."/>
            <person name="Fukuta Y."/>
            <person name="Shirasaka N."/>
            <person name="Matsumura Y."/>
            <person name="Mori M."/>
        </authorList>
    </citation>
    <scope>NUCLEOTIDE SEQUENCE</scope>
    <source>
        <strain evidence="11">TP075</strain>
    </source>
</reference>
<keyword evidence="9" id="KW-0963">Cytoplasm</keyword>
<keyword evidence="3 9" id="KW-0479">Metal-binding</keyword>
<evidence type="ECO:0000313" key="12">
    <source>
        <dbReference type="Proteomes" id="UP001057291"/>
    </source>
</evidence>
<sequence>MKSEAFGVLLMAYGTPQTLDEVEAYYTHIRRGRKPTEEQLQELISRYEAIGGLSPLLAITNRQAQGVERLLRQLDPEREYRVYIGMKHASPFIEEAVRTMAEEGIRQAIGLVLAPHYSVMSVGSYMESAQAAIEKWNGPEITFIKQWHLVPPFIEAIATRLREALHAFPEGERAQVPVIFTAHSLPERILKMDDPYVEQLRETAAAVAEKVGHARWQCGWQSAGRTPEPWLGPDILDLLKQLYTEGTRSAVICPIGFVSDHLEILYDIDIECQALAKRLGMNVVRTRSLNADEDFLKALTATILQYVKRGSNEL</sequence>
<feature type="binding site" evidence="9">
    <location>
        <position position="125"/>
    </location>
    <ligand>
        <name>Fe-coproporphyrin III</name>
        <dbReference type="ChEBI" id="CHEBI:68438"/>
    </ligand>
</feature>
<dbReference type="SUPFAM" id="SSF53800">
    <property type="entry name" value="Chelatase"/>
    <property type="match status" value="1"/>
</dbReference>
<feature type="binding site" evidence="9">
    <location>
        <begin position="46"/>
        <end position="47"/>
    </location>
    <ligand>
        <name>Fe-coproporphyrin III</name>
        <dbReference type="ChEBI" id="CHEBI:68438"/>
    </ligand>
</feature>
<keyword evidence="12" id="KW-1185">Reference proteome</keyword>
<dbReference type="GO" id="GO:0006783">
    <property type="term" value="P:heme biosynthetic process"/>
    <property type="evidence" value="ECO:0007669"/>
    <property type="project" value="UniProtKB-UniRule"/>
</dbReference>
<evidence type="ECO:0000256" key="10">
    <source>
        <dbReference type="RuleBase" id="RU004185"/>
    </source>
</evidence>